<protein>
    <submittedName>
        <fullName evidence="2">3-oxoadipate CoA-transferase alpha subunit</fullName>
    </submittedName>
</protein>
<dbReference type="PANTHER" id="PTHR43293">
    <property type="entry name" value="ACETATE COA-TRANSFERASE YDIF"/>
    <property type="match status" value="1"/>
</dbReference>
<dbReference type="SMART" id="SM00882">
    <property type="entry name" value="CoA_trans"/>
    <property type="match status" value="1"/>
</dbReference>
<dbReference type="OrthoDB" id="3369756at2"/>
<sequence>MAHTKTMTLRDAIAEFVHDGSSVAIEGFTHIIPYAAAHEIIRQRKRDLTVYRMTADIVVDQLLAGDCVKSLTSSFIGNSSVGSLHELRRRIEGKGRGPLDYHEYSHGGMIARYNAGASGLPFYPLLSYAGSDLPEVNEDIRVIESPYGGEKIYVVPPINPDVAILHAQRADAKGNVQIWGLTGIQQQVAYAADKVIVTVEELVADEIVTSDPNRTLLPSHVVDAVVEVPKGAHPSFVQGYYDRDGDFYRRWNDISKDPEVLADWLNEWIHELDGHHDYVNKQGRAFWEQLESPYVPSLPVNYGSRNS</sequence>
<dbReference type="Gene3D" id="3.40.1080.10">
    <property type="entry name" value="Glutaconate Coenzyme A-transferase"/>
    <property type="match status" value="1"/>
</dbReference>
<dbReference type="KEGG" id="cmd:B841_00365"/>
<keyword evidence="2" id="KW-0808">Transferase</keyword>
<dbReference type="eggNOG" id="COG1788">
    <property type="taxonomic scope" value="Bacteria"/>
</dbReference>
<dbReference type="PATRIC" id="fig|1224163.3.peg.73"/>
<dbReference type="STRING" id="1224163.B841_00365"/>
<dbReference type="InterPro" id="IPR004165">
    <property type="entry name" value="CoA_trans_fam_I"/>
</dbReference>
<dbReference type="HOGENOM" id="CLU_049557_0_0_11"/>
<dbReference type="AlphaFoldDB" id="S5TF68"/>
<reference evidence="2 3" key="1">
    <citation type="submission" date="2012-11" db="EMBL/GenBank/DDBJ databases">
        <title>The complete genome sequence of Corynebacterium maris Coryn-1 (=DSM 45190).</title>
        <authorList>
            <person name="Schaffert L."/>
            <person name="Albersmeier A."/>
            <person name="Kalinowski J."/>
            <person name="Ruckert C."/>
        </authorList>
    </citation>
    <scope>NUCLEOTIDE SEQUENCE [LARGE SCALE GENOMIC DNA]</scope>
    <source>
        <strain evidence="3">Coryn-1</strain>
    </source>
</reference>
<evidence type="ECO:0000313" key="3">
    <source>
        <dbReference type="Proteomes" id="UP000015388"/>
    </source>
</evidence>
<dbReference type="GO" id="GO:0008410">
    <property type="term" value="F:CoA-transferase activity"/>
    <property type="evidence" value="ECO:0007669"/>
    <property type="project" value="InterPro"/>
</dbReference>
<proteinExistence type="inferred from homology"/>
<comment type="similarity">
    <text evidence="1">Belongs to the 3-oxoacid CoA-transferase subunit B family.</text>
</comment>
<dbReference type="Pfam" id="PF01144">
    <property type="entry name" value="CoA_trans"/>
    <property type="match status" value="1"/>
</dbReference>
<evidence type="ECO:0000313" key="2">
    <source>
        <dbReference type="EMBL" id="AGS33556.1"/>
    </source>
</evidence>
<dbReference type="Gene3D" id="3.30.30.40">
    <property type="match status" value="1"/>
</dbReference>
<organism evidence="2 3">
    <name type="scientific">Corynebacterium maris DSM 45190</name>
    <dbReference type="NCBI Taxonomy" id="1224163"/>
    <lineage>
        <taxon>Bacteria</taxon>
        <taxon>Bacillati</taxon>
        <taxon>Actinomycetota</taxon>
        <taxon>Actinomycetes</taxon>
        <taxon>Mycobacteriales</taxon>
        <taxon>Corynebacteriaceae</taxon>
        <taxon>Corynebacterium</taxon>
    </lineage>
</organism>
<name>S5TF68_9CORY</name>
<dbReference type="InterPro" id="IPR037171">
    <property type="entry name" value="NagB/RpiA_transferase-like"/>
</dbReference>
<keyword evidence="3" id="KW-1185">Reference proteome</keyword>
<dbReference type="SUPFAM" id="SSF100950">
    <property type="entry name" value="NagB/RpiA/CoA transferase-like"/>
    <property type="match status" value="1"/>
</dbReference>
<gene>
    <name evidence="2" type="ORF">B841_00365</name>
</gene>
<dbReference type="PANTHER" id="PTHR43293:SF3">
    <property type="entry name" value="CHOLESTEROL RING-CLEAVING HYDROLASE IPDB SUBUNIT"/>
    <property type="match status" value="1"/>
</dbReference>
<evidence type="ECO:0000256" key="1">
    <source>
        <dbReference type="ARBA" id="ARBA00007047"/>
    </source>
</evidence>
<accession>S5TF68</accession>
<dbReference type="Proteomes" id="UP000015388">
    <property type="component" value="Chromosome"/>
</dbReference>
<dbReference type="RefSeq" id="WP_020933491.1">
    <property type="nucleotide sequence ID" value="NC_021915.1"/>
</dbReference>
<dbReference type="EMBL" id="CP003924">
    <property type="protein sequence ID" value="AGS33556.1"/>
    <property type="molecule type" value="Genomic_DNA"/>
</dbReference>